<dbReference type="PANTHER" id="PTHR31270:SF1">
    <property type="entry name" value="GLUTAMINYL-PEPTIDE CYCLOTRANSFERASE"/>
    <property type="match status" value="1"/>
</dbReference>
<keyword evidence="2" id="KW-0808">Transferase</keyword>
<sequence length="354" mass="39844">MIRLSYVIIALIFLSSCGDSKEESKRPTSPRIKKSTTVESPQQNQTFTRGLQIPVQISTDEDFNLDSVQVTVGEEVIVYTDASFEVGIPTRKVGEWRLLIKTFGGGKSETHYRKVMILPESAPENLTYKVVNAYPHDPDDYTQGLVIDGGYLYESTGQRGESAFKKKEITTGEVLKVVNLPADLFGEGLAIVNDEFYQLTWTSGQGFVYNKDMEQVRTFNYQVEGWGLAALGEELILTDETEKLYFVDPQSFTIKRELEVYDNEGKVDSLNELEVIDGLIYANVYQKDYIVAVDPETGEVVQRIDFTGILSSEESNGVDVLNGIAQDPETGKIYITGKWWPKLFEVTFQPKTLQ</sequence>
<name>A0A239KFX6_EKHLU</name>
<keyword evidence="3" id="KW-1185">Reference proteome</keyword>
<dbReference type="InterPro" id="IPR015943">
    <property type="entry name" value="WD40/YVTN_repeat-like_dom_sf"/>
</dbReference>
<dbReference type="EMBL" id="FZPD01000004">
    <property type="protein sequence ID" value="SNT16543.1"/>
    <property type="molecule type" value="Genomic_DNA"/>
</dbReference>
<dbReference type="Pfam" id="PF05096">
    <property type="entry name" value="Glu_cyclase_2"/>
    <property type="match status" value="1"/>
</dbReference>
<evidence type="ECO:0000256" key="1">
    <source>
        <dbReference type="SAM" id="MobiDB-lite"/>
    </source>
</evidence>
<dbReference type="AlphaFoldDB" id="A0A239KFX6"/>
<dbReference type="InterPro" id="IPR011044">
    <property type="entry name" value="Quino_amine_DH_bsu"/>
</dbReference>
<dbReference type="GO" id="GO:0016603">
    <property type="term" value="F:glutaminyl-peptide cyclotransferase activity"/>
    <property type="evidence" value="ECO:0007669"/>
    <property type="project" value="InterPro"/>
</dbReference>
<dbReference type="PANTHER" id="PTHR31270">
    <property type="entry name" value="GLUTAMINYL-PEPTIDE CYCLOTRANSFERASE"/>
    <property type="match status" value="1"/>
</dbReference>
<dbReference type="Proteomes" id="UP000198393">
    <property type="component" value="Unassembled WGS sequence"/>
</dbReference>
<dbReference type="RefSeq" id="WP_089357299.1">
    <property type="nucleotide sequence ID" value="NZ_FZPD01000004.1"/>
</dbReference>
<organism evidence="2 3">
    <name type="scientific">Ekhidna lutea</name>
    <dbReference type="NCBI Taxonomy" id="447679"/>
    <lineage>
        <taxon>Bacteria</taxon>
        <taxon>Pseudomonadati</taxon>
        <taxon>Bacteroidota</taxon>
        <taxon>Cytophagia</taxon>
        <taxon>Cytophagales</taxon>
        <taxon>Reichenbachiellaceae</taxon>
        <taxon>Ekhidna</taxon>
    </lineage>
</organism>
<proteinExistence type="predicted"/>
<dbReference type="Gene3D" id="2.130.10.10">
    <property type="entry name" value="YVTN repeat-like/Quinoprotein amine dehydrogenase"/>
    <property type="match status" value="1"/>
</dbReference>
<gene>
    <name evidence="2" type="ORF">SAMN05421640_2604</name>
</gene>
<dbReference type="OrthoDB" id="9783700at2"/>
<feature type="compositionally biased region" description="Polar residues" evidence="1">
    <location>
        <begin position="35"/>
        <end position="45"/>
    </location>
</feature>
<reference evidence="2 3" key="1">
    <citation type="submission" date="2017-06" db="EMBL/GenBank/DDBJ databases">
        <authorList>
            <person name="Kim H.J."/>
            <person name="Triplett B.A."/>
        </authorList>
    </citation>
    <scope>NUCLEOTIDE SEQUENCE [LARGE SCALE GENOMIC DNA]</scope>
    <source>
        <strain evidence="2 3">DSM 19307</strain>
    </source>
</reference>
<protein>
    <submittedName>
        <fullName evidence="2">Glutamine cyclotransferase</fullName>
    </submittedName>
</protein>
<dbReference type="PROSITE" id="PS51257">
    <property type="entry name" value="PROKAR_LIPOPROTEIN"/>
    <property type="match status" value="1"/>
</dbReference>
<dbReference type="InterPro" id="IPR007788">
    <property type="entry name" value="QCT"/>
</dbReference>
<evidence type="ECO:0000313" key="3">
    <source>
        <dbReference type="Proteomes" id="UP000198393"/>
    </source>
</evidence>
<accession>A0A239KFX6</accession>
<dbReference type="SUPFAM" id="SSF50969">
    <property type="entry name" value="YVTN repeat-like/Quinoprotein amine dehydrogenase"/>
    <property type="match status" value="1"/>
</dbReference>
<evidence type="ECO:0000313" key="2">
    <source>
        <dbReference type="EMBL" id="SNT16543.1"/>
    </source>
</evidence>
<feature type="region of interest" description="Disordered" evidence="1">
    <location>
        <begin position="19"/>
        <end position="45"/>
    </location>
</feature>